<dbReference type="STRING" id="433924.NS331_21420"/>
<evidence type="ECO:0000313" key="3">
    <source>
        <dbReference type="EMBL" id="RDI21244.1"/>
    </source>
</evidence>
<accession>A0A370F8U4</accession>
<feature type="domain" description="UspA" evidence="2">
    <location>
        <begin position="2"/>
        <end position="140"/>
    </location>
</feature>
<dbReference type="AlphaFoldDB" id="A0A370F8U4"/>
<dbReference type="PANTHER" id="PTHR46268">
    <property type="entry name" value="STRESS RESPONSE PROTEIN NHAX"/>
    <property type="match status" value="1"/>
</dbReference>
<sequence>MKIVVAVDGSEFTRKALDYIAAQRSMFVDGHELVLVHVCPAIPPHASRHIAKDTLAEYYKEEGAKVIDPVKQQLQGLGIANASVQTRHGQAAEEIVRAAEECGAGLVVMGTHGHGTLGRALMGSVATKVIAESSLPVLLVQ</sequence>
<dbReference type="InterPro" id="IPR006016">
    <property type="entry name" value="UspA"/>
</dbReference>
<dbReference type="InterPro" id="IPR006015">
    <property type="entry name" value="Universal_stress_UspA"/>
</dbReference>
<dbReference type="SUPFAM" id="SSF52402">
    <property type="entry name" value="Adenine nucleotide alpha hydrolases-like"/>
    <property type="match status" value="1"/>
</dbReference>
<dbReference type="Proteomes" id="UP000255265">
    <property type="component" value="Unassembled WGS sequence"/>
</dbReference>
<comment type="similarity">
    <text evidence="1">Belongs to the universal stress protein A family.</text>
</comment>
<comment type="caution">
    <text evidence="3">The sequence shown here is derived from an EMBL/GenBank/DDBJ whole genome shotgun (WGS) entry which is preliminary data.</text>
</comment>
<dbReference type="CDD" id="cd00293">
    <property type="entry name" value="USP-like"/>
    <property type="match status" value="1"/>
</dbReference>
<evidence type="ECO:0000256" key="1">
    <source>
        <dbReference type="ARBA" id="ARBA00008791"/>
    </source>
</evidence>
<reference evidence="3 4" key="1">
    <citation type="submission" date="2018-07" db="EMBL/GenBank/DDBJ databases">
        <title>Genomic Encyclopedia of Type Strains, Phase IV (KMG-IV): sequencing the most valuable type-strain genomes for metagenomic binning, comparative biology and taxonomic classification.</title>
        <authorList>
            <person name="Goeker M."/>
        </authorList>
    </citation>
    <scope>NUCLEOTIDE SEQUENCE [LARGE SCALE GENOMIC DNA]</scope>
    <source>
        <strain evidence="3 4">DSM 21352</strain>
    </source>
</reference>
<evidence type="ECO:0000259" key="2">
    <source>
        <dbReference type="Pfam" id="PF00582"/>
    </source>
</evidence>
<dbReference type="Gene3D" id="3.40.50.620">
    <property type="entry name" value="HUPs"/>
    <property type="match status" value="1"/>
</dbReference>
<protein>
    <submittedName>
        <fullName evidence="3">Nucleotide-binding universal stress UspA family protein</fullName>
    </submittedName>
</protein>
<gene>
    <name evidence="3" type="ORF">DFR41_10940</name>
</gene>
<proteinExistence type="inferred from homology"/>
<evidence type="ECO:0000313" key="4">
    <source>
        <dbReference type="Proteomes" id="UP000255265"/>
    </source>
</evidence>
<name>A0A370F8U4_9BURK</name>
<dbReference type="OrthoDB" id="9792500at2"/>
<dbReference type="InterPro" id="IPR014729">
    <property type="entry name" value="Rossmann-like_a/b/a_fold"/>
</dbReference>
<keyword evidence="4" id="KW-1185">Reference proteome</keyword>
<dbReference type="EMBL" id="QQAV01000009">
    <property type="protein sequence ID" value="RDI21244.1"/>
    <property type="molecule type" value="Genomic_DNA"/>
</dbReference>
<organism evidence="3 4">
    <name type="scientific">Pseudacidovorax intermedius</name>
    <dbReference type="NCBI Taxonomy" id="433924"/>
    <lineage>
        <taxon>Bacteria</taxon>
        <taxon>Pseudomonadati</taxon>
        <taxon>Pseudomonadota</taxon>
        <taxon>Betaproteobacteria</taxon>
        <taxon>Burkholderiales</taxon>
        <taxon>Comamonadaceae</taxon>
        <taxon>Pseudacidovorax</taxon>
    </lineage>
</organism>
<dbReference type="PRINTS" id="PR01438">
    <property type="entry name" value="UNVRSLSTRESS"/>
</dbReference>
<dbReference type="RefSeq" id="WP_114804030.1">
    <property type="nucleotide sequence ID" value="NZ_QQAV01000009.1"/>
</dbReference>
<dbReference type="Pfam" id="PF00582">
    <property type="entry name" value="Usp"/>
    <property type="match status" value="1"/>
</dbReference>
<dbReference type="PANTHER" id="PTHR46268:SF6">
    <property type="entry name" value="UNIVERSAL STRESS PROTEIN UP12"/>
    <property type="match status" value="1"/>
</dbReference>